<sequence>MALETLRDLLIEEAKFLSSVSGEVEDVRRQLNVMHCFLKDADRRRDRYNSETVQNWVAELRDLSIQAEDVLERYFIEAVSREKEKALKRCSKDLLVY</sequence>
<evidence type="ECO:0000256" key="2">
    <source>
        <dbReference type="ARBA" id="ARBA00022614"/>
    </source>
</evidence>
<dbReference type="GO" id="GO:0006952">
    <property type="term" value="P:defense response"/>
    <property type="evidence" value="ECO:0007669"/>
    <property type="project" value="UniProtKB-KW"/>
</dbReference>
<proteinExistence type="inferred from homology"/>
<protein>
    <recommendedName>
        <fullName evidence="7">Disease resistance N-terminal domain-containing protein</fullName>
    </recommendedName>
</protein>
<dbReference type="PANTHER" id="PTHR19338">
    <property type="entry name" value="TRANSLOCASE OF INNER MITOCHONDRIAL MEMBRANE 13 HOMOLOG"/>
    <property type="match status" value="1"/>
</dbReference>
<comment type="similarity">
    <text evidence="1">Belongs to the disease resistance NB-LRR family.</text>
</comment>
<name>A0AAW2JMR0_9LAMI</name>
<comment type="caution">
    <text evidence="8">The sequence shown here is derived from an EMBL/GenBank/DDBJ whole genome shotgun (WGS) entry which is preliminary data.</text>
</comment>
<evidence type="ECO:0000256" key="1">
    <source>
        <dbReference type="ARBA" id="ARBA00008894"/>
    </source>
</evidence>
<evidence type="ECO:0000256" key="3">
    <source>
        <dbReference type="ARBA" id="ARBA00022737"/>
    </source>
</evidence>
<keyword evidence="5" id="KW-0611">Plant defense</keyword>
<dbReference type="EMBL" id="JACGWM010001118">
    <property type="protein sequence ID" value="KAL0294941.1"/>
    <property type="molecule type" value="Genomic_DNA"/>
</dbReference>
<dbReference type="Gene3D" id="1.20.5.4130">
    <property type="match status" value="1"/>
</dbReference>
<gene>
    <name evidence="8" type="ORF">Scaly_3113200</name>
</gene>
<dbReference type="Pfam" id="PF18052">
    <property type="entry name" value="Rx_N"/>
    <property type="match status" value="1"/>
</dbReference>
<evidence type="ECO:0000256" key="4">
    <source>
        <dbReference type="ARBA" id="ARBA00022741"/>
    </source>
</evidence>
<reference evidence="8" key="1">
    <citation type="submission" date="2020-06" db="EMBL/GenBank/DDBJ databases">
        <authorList>
            <person name="Li T."/>
            <person name="Hu X."/>
            <person name="Zhang T."/>
            <person name="Song X."/>
            <person name="Zhang H."/>
            <person name="Dai N."/>
            <person name="Sheng W."/>
            <person name="Hou X."/>
            <person name="Wei L."/>
        </authorList>
    </citation>
    <scope>NUCLEOTIDE SEQUENCE</scope>
    <source>
        <strain evidence="8">KEN8</strain>
        <tissue evidence="8">Leaf</tissue>
    </source>
</reference>
<dbReference type="AlphaFoldDB" id="A0AAW2JMR0"/>
<feature type="domain" description="Disease resistance N-terminal" evidence="7">
    <location>
        <begin position="2"/>
        <end position="85"/>
    </location>
</feature>
<dbReference type="InterPro" id="IPR041118">
    <property type="entry name" value="Rx_N"/>
</dbReference>
<evidence type="ECO:0000259" key="7">
    <source>
        <dbReference type="Pfam" id="PF18052"/>
    </source>
</evidence>
<dbReference type="CDD" id="cd14798">
    <property type="entry name" value="RX-CC_like"/>
    <property type="match status" value="1"/>
</dbReference>
<dbReference type="PANTHER" id="PTHR19338:SF66">
    <property type="entry name" value="NB-ARC DOMAIN-CONTAINING PROTEIN"/>
    <property type="match status" value="1"/>
</dbReference>
<keyword evidence="2" id="KW-0433">Leucine-rich repeat</keyword>
<evidence type="ECO:0000313" key="8">
    <source>
        <dbReference type="EMBL" id="KAL0294941.1"/>
    </source>
</evidence>
<accession>A0AAW2JMR0</accession>
<reference evidence="8" key="2">
    <citation type="journal article" date="2024" name="Plant">
        <title>Genomic evolution and insights into agronomic trait innovations of Sesamum species.</title>
        <authorList>
            <person name="Miao H."/>
            <person name="Wang L."/>
            <person name="Qu L."/>
            <person name="Liu H."/>
            <person name="Sun Y."/>
            <person name="Le M."/>
            <person name="Wang Q."/>
            <person name="Wei S."/>
            <person name="Zheng Y."/>
            <person name="Lin W."/>
            <person name="Duan Y."/>
            <person name="Cao H."/>
            <person name="Xiong S."/>
            <person name="Wang X."/>
            <person name="Wei L."/>
            <person name="Li C."/>
            <person name="Ma Q."/>
            <person name="Ju M."/>
            <person name="Zhao R."/>
            <person name="Li G."/>
            <person name="Mu C."/>
            <person name="Tian Q."/>
            <person name="Mei H."/>
            <person name="Zhang T."/>
            <person name="Gao T."/>
            <person name="Zhang H."/>
        </authorList>
    </citation>
    <scope>NUCLEOTIDE SEQUENCE</scope>
    <source>
        <strain evidence="8">KEN8</strain>
    </source>
</reference>
<dbReference type="InterPro" id="IPR038005">
    <property type="entry name" value="RX-like_CC"/>
</dbReference>
<organism evidence="8">
    <name type="scientific">Sesamum calycinum</name>
    <dbReference type="NCBI Taxonomy" id="2727403"/>
    <lineage>
        <taxon>Eukaryota</taxon>
        <taxon>Viridiplantae</taxon>
        <taxon>Streptophyta</taxon>
        <taxon>Embryophyta</taxon>
        <taxon>Tracheophyta</taxon>
        <taxon>Spermatophyta</taxon>
        <taxon>Magnoliopsida</taxon>
        <taxon>eudicotyledons</taxon>
        <taxon>Gunneridae</taxon>
        <taxon>Pentapetalae</taxon>
        <taxon>asterids</taxon>
        <taxon>lamiids</taxon>
        <taxon>Lamiales</taxon>
        <taxon>Pedaliaceae</taxon>
        <taxon>Sesamum</taxon>
    </lineage>
</organism>
<dbReference type="GO" id="GO:0005524">
    <property type="term" value="F:ATP binding"/>
    <property type="evidence" value="ECO:0007669"/>
    <property type="project" value="UniProtKB-KW"/>
</dbReference>
<evidence type="ECO:0000256" key="5">
    <source>
        <dbReference type="ARBA" id="ARBA00022821"/>
    </source>
</evidence>
<keyword evidence="4" id="KW-0547">Nucleotide-binding</keyword>
<keyword evidence="3" id="KW-0677">Repeat</keyword>
<evidence type="ECO:0000256" key="6">
    <source>
        <dbReference type="ARBA" id="ARBA00022840"/>
    </source>
</evidence>
<keyword evidence="6" id="KW-0067">ATP-binding</keyword>